<evidence type="ECO:0000313" key="1">
    <source>
        <dbReference type="EMBL" id="TFD97344.1"/>
    </source>
</evidence>
<sequence>MDILESCINYLTDRNIPVTSNNKGTYFEFEGISFYLVYPFEGGQIIQIFACDVLKLNKRNRTKALWVINKLNCDMNYANIKIGILDFHVLVFSEAVISDESDVGQLSTLTVSMHKAITEIRKQMKRRRGKKRRVIKE</sequence>
<protein>
    <recommendedName>
        <fullName evidence="3">YbjN domain-containing protein</fullName>
    </recommendedName>
</protein>
<comment type="caution">
    <text evidence="1">The sequence shown here is derived from an EMBL/GenBank/DDBJ whole genome shotgun (WGS) entry which is preliminary data.</text>
</comment>
<gene>
    <name evidence="1" type="ORF">E2605_06660</name>
</gene>
<dbReference type="RefSeq" id="WP_134435894.1">
    <property type="nucleotide sequence ID" value="NZ_SOML01000003.1"/>
</dbReference>
<proteinExistence type="predicted"/>
<dbReference type="EMBL" id="SOML01000003">
    <property type="protein sequence ID" value="TFD97344.1"/>
    <property type="molecule type" value="Genomic_DNA"/>
</dbReference>
<reference evidence="1 2" key="1">
    <citation type="submission" date="2019-03" db="EMBL/GenBank/DDBJ databases">
        <title>San Antonio Military Medical Center submission to MRSN (WRAIR), pending publication.</title>
        <authorList>
            <person name="Blyth D.M."/>
            <person name="Mccarthy S.L."/>
            <person name="Schall S.E."/>
            <person name="Stam J.A."/>
            <person name="Ong A.C."/>
            <person name="Mcgann P.T."/>
        </authorList>
    </citation>
    <scope>NUCLEOTIDE SEQUENCE [LARGE SCALE GENOMIC DNA]</scope>
    <source>
        <strain evidence="1 2">MRSN571793</strain>
    </source>
</reference>
<dbReference type="Proteomes" id="UP000297861">
    <property type="component" value="Unassembled WGS sequence"/>
</dbReference>
<name>A0A4Y8L5A0_9BACT</name>
<dbReference type="AlphaFoldDB" id="A0A4Y8L5A0"/>
<accession>A0A4Y8L5A0</accession>
<evidence type="ECO:0008006" key="3">
    <source>
        <dbReference type="Google" id="ProtNLM"/>
    </source>
</evidence>
<evidence type="ECO:0000313" key="2">
    <source>
        <dbReference type="Proteomes" id="UP000297861"/>
    </source>
</evidence>
<organism evidence="1 2">
    <name type="scientific">Dysgonomonas capnocytophagoides</name>
    <dbReference type="NCBI Taxonomy" id="45254"/>
    <lineage>
        <taxon>Bacteria</taxon>
        <taxon>Pseudomonadati</taxon>
        <taxon>Bacteroidota</taxon>
        <taxon>Bacteroidia</taxon>
        <taxon>Bacteroidales</taxon>
        <taxon>Dysgonomonadaceae</taxon>
        <taxon>Dysgonomonas</taxon>
    </lineage>
</organism>
<dbReference type="STRING" id="1121485.GCA_000426485_02430"/>
<keyword evidence="2" id="KW-1185">Reference proteome</keyword>